<evidence type="ECO:0000313" key="1">
    <source>
        <dbReference type="EMBL" id="SFF82824.1"/>
    </source>
</evidence>
<evidence type="ECO:0000313" key="2">
    <source>
        <dbReference type="Proteomes" id="UP000198589"/>
    </source>
</evidence>
<dbReference type="OrthoDB" id="5195836at2"/>
<protein>
    <recommendedName>
        <fullName evidence="3">Zinc-finger</fullName>
    </recommendedName>
</protein>
<name>A0A1I2LU79_9ACTN</name>
<proteinExistence type="predicted"/>
<reference evidence="2" key="1">
    <citation type="submission" date="2016-10" db="EMBL/GenBank/DDBJ databases">
        <authorList>
            <person name="Varghese N."/>
            <person name="Submissions S."/>
        </authorList>
    </citation>
    <scope>NUCLEOTIDE SEQUENCE [LARGE SCALE GENOMIC DNA]</scope>
    <source>
        <strain evidence="2">DSM 46838</strain>
    </source>
</reference>
<dbReference type="Proteomes" id="UP000198589">
    <property type="component" value="Unassembled WGS sequence"/>
</dbReference>
<sequence>MSSSDHAAGRDQSTGRAHAVLAETADLPAPWAAICGTSVGVVQGKWSGPRGLGSPDPCPECARLAPG</sequence>
<gene>
    <name evidence="1" type="ORF">SAMN05216574_12847</name>
</gene>
<dbReference type="EMBL" id="FOND01000028">
    <property type="protein sequence ID" value="SFF82824.1"/>
    <property type="molecule type" value="Genomic_DNA"/>
</dbReference>
<accession>A0A1I2LU79</accession>
<dbReference type="RefSeq" id="WP_092203550.1">
    <property type="nucleotide sequence ID" value="NZ_FOND01000028.1"/>
</dbReference>
<dbReference type="AlphaFoldDB" id="A0A1I2LU79"/>
<organism evidence="1 2">
    <name type="scientific">Blastococcus tunisiensis</name>
    <dbReference type="NCBI Taxonomy" id="1798228"/>
    <lineage>
        <taxon>Bacteria</taxon>
        <taxon>Bacillati</taxon>
        <taxon>Actinomycetota</taxon>
        <taxon>Actinomycetes</taxon>
        <taxon>Geodermatophilales</taxon>
        <taxon>Geodermatophilaceae</taxon>
        <taxon>Blastococcus</taxon>
    </lineage>
</organism>
<keyword evidence="2" id="KW-1185">Reference proteome</keyword>
<evidence type="ECO:0008006" key="3">
    <source>
        <dbReference type="Google" id="ProtNLM"/>
    </source>
</evidence>